<feature type="compositionally biased region" description="Low complexity" evidence="1">
    <location>
        <begin position="77"/>
        <end position="98"/>
    </location>
</feature>
<dbReference type="NCBIfam" id="TIGR00277">
    <property type="entry name" value="HDIG"/>
    <property type="match status" value="1"/>
</dbReference>
<evidence type="ECO:0000313" key="4">
    <source>
        <dbReference type="Proteomes" id="UP000002743"/>
    </source>
</evidence>
<dbReference type="EMBL" id="CP001674">
    <property type="protein sequence ID" value="ACT49426.1"/>
    <property type="molecule type" value="Genomic_DNA"/>
</dbReference>
<dbReference type="AlphaFoldDB" id="C6X8F6"/>
<dbReference type="Gene3D" id="1.10.3210.10">
    <property type="entry name" value="Hypothetical protein af1432"/>
    <property type="match status" value="1"/>
</dbReference>
<proteinExistence type="predicted"/>
<dbReference type="Proteomes" id="UP000002743">
    <property type="component" value="Chromosome"/>
</dbReference>
<feature type="domain" description="HD-GYP" evidence="2">
    <location>
        <begin position="151"/>
        <end position="347"/>
    </location>
</feature>
<evidence type="ECO:0000259" key="2">
    <source>
        <dbReference type="PROSITE" id="PS51832"/>
    </source>
</evidence>
<sequence>MLKRIAVTQVRLGMYIQELGGSWIDHPFWRKSFKLEDPAMLKALQTSPIKDLVIDVSKGLDVLNESGNAEAHEAEEAAPLAPSAEAESPPPGADASPAPAIKRISAEQERARAKKLLKASKQAITSMFNEVRMGQAVNAADAMPLVEEITASVSRNEGALISLVRLKHKDDYTYMHSVAVCALMVALSRQLGMDDKQTKQAGLAGLLHDIGKSAIPLDILNKPGKLTDEEFDIVRGHPKAGHEILLASNGVDEVALDVCLHHHEKVDGTGYPHKLPNDEISIFAKMGAVCDVYDAVTSNRPYKEGWEPGVSLQRMAQWSKTHFDDRVFKAFVKSVGIYPIGSMVMLQSGRLGVVVDQNPVSLLKPLVKVFFSTKSRTRIPVEVLDLSKPAVQDKIMGHEDPILWGIEDIHELWSQ</sequence>
<dbReference type="PROSITE" id="PS51832">
    <property type="entry name" value="HD_GYP"/>
    <property type="match status" value="1"/>
</dbReference>
<dbReference type="OrthoDB" id="9763857at2"/>
<dbReference type="InterPro" id="IPR037522">
    <property type="entry name" value="HD_GYP_dom"/>
</dbReference>
<dbReference type="InterPro" id="IPR006675">
    <property type="entry name" value="HDIG_dom"/>
</dbReference>
<evidence type="ECO:0000313" key="3">
    <source>
        <dbReference type="EMBL" id="ACT49426.1"/>
    </source>
</evidence>
<dbReference type="InterPro" id="IPR003607">
    <property type="entry name" value="HD/PDEase_dom"/>
</dbReference>
<dbReference type="KEGG" id="mei:Msip34_0177"/>
<dbReference type="PANTHER" id="PTHR43155:SF2">
    <property type="entry name" value="CYCLIC DI-GMP PHOSPHODIESTERASE PA4108"/>
    <property type="match status" value="1"/>
</dbReference>
<dbReference type="STRING" id="582744.Msip34_0177"/>
<dbReference type="CDD" id="cd00077">
    <property type="entry name" value="HDc"/>
    <property type="match status" value="1"/>
</dbReference>
<accession>C6X8F6</accession>
<reference evidence="4" key="1">
    <citation type="submission" date="2009-07" db="EMBL/GenBank/DDBJ databases">
        <title>Complete sequence of chromosome of Methylovorus sp. SIP3-4.</title>
        <authorList>
            <person name="Lucas S."/>
            <person name="Copeland A."/>
            <person name="Lapidus A."/>
            <person name="Glavina del Rio T."/>
            <person name="Tice H."/>
            <person name="Bruce D."/>
            <person name="Goodwin L."/>
            <person name="Pitluck S."/>
            <person name="Clum A."/>
            <person name="Larimer F."/>
            <person name="Land M."/>
            <person name="Hauser L."/>
            <person name="Kyrpides N."/>
            <person name="Mikhailova N."/>
            <person name="Kayluzhnaya M."/>
            <person name="Chistoserdova L."/>
        </authorList>
    </citation>
    <scope>NUCLEOTIDE SEQUENCE [LARGE SCALE GENOMIC DNA]</scope>
    <source>
        <strain evidence="4">SIP3-4</strain>
    </source>
</reference>
<evidence type="ECO:0000256" key="1">
    <source>
        <dbReference type="SAM" id="MobiDB-lite"/>
    </source>
</evidence>
<name>C6X8F6_METGS</name>
<dbReference type="PANTHER" id="PTHR43155">
    <property type="entry name" value="CYCLIC DI-GMP PHOSPHODIESTERASE PA4108-RELATED"/>
    <property type="match status" value="1"/>
</dbReference>
<dbReference type="Pfam" id="PF11871">
    <property type="entry name" value="DUF3391"/>
    <property type="match status" value="1"/>
</dbReference>
<reference evidence="3 4" key="2">
    <citation type="journal article" date="2011" name="J. Bacteriol.">
        <title>Genomes of three methylotrophs from a single niche uncover genetic and metabolic divergence of Methylophilaceae.</title>
        <authorList>
            <person name="Lapidus A."/>
            <person name="Clum A."/>
            <person name="Labutti K."/>
            <person name="Kaluzhnaya M.G."/>
            <person name="Lim S."/>
            <person name="Beck D.A."/>
            <person name="Glavina Del Rio T."/>
            <person name="Nolan M."/>
            <person name="Mavromatis K."/>
            <person name="Huntemann M."/>
            <person name="Lucas S."/>
            <person name="Lidstrom M.E."/>
            <person name="Ivanova N."/>
            <person name="Chistoserdova L."/>
        </authorList>
    </citation>
    <scope>NUCLEOTIDE SEQUENCE [LARGE SCALE GENOMIC DNA]</scope>
    <source>
        <strain evidence="3 4">SIP3-4</strain>
    </source>
</reference>
<dbReference type="SMART" id="SM00471">
    <property type="entry name" value="HDc"/>
    <property type="match status" value="1"/>
</dbReference>
<protein>
    <submittedName>
        <fullName evidence="3">Metal dependent phosphohydrolase</fullName>
    </submittedName>
</protein>
<feature type="region of interest" description="Disordered" evidence="1">
    <location>
        <begin position="69"/>
        <end position="98"/>
    </location>
</feature>
<dbReference type="Pfam" id="PF13487">
    <property type="entry name" value="HD_5"/>
    <property type="match status" value="1"/>
</dbReference>
<dbReference type="GO" id="GO:0008081">
    <property type="term" value="F:phosphoric diester hydrolase activity"/>
    <property type="evidence" value="ECO:0007669"/>
    <property type="project" value="UniProtKB-ARBA"/>
</dbReference>
<dbReference type="InterPro" id="IPR021812">
    <property type="entry name" value="DUF3391"/>
</dbReference>
<keyword evidence="4" id="KW-1185">Reference proteome</keyword>
<dbReference type="RefSeq" id="WP_015829191.1">
    <property type="nucleotide sequence ID" value="NC_012969.1"/>
</dbReference>
<gene>
    <name evidence="3" type="ordered locus">Msip34_0177</name>
</gene>
<keyword evidence="3" id="KW-0378">Hydrolase</keyword>
<dbReference type="SUPFAM" id="SSF109604">
    <property type="entry name" value="HD-domain/PDEase-like"/>
    <property type="match status" value="1"/>
</dbReference>
<dbReference type="HOGENOM" id="CLU_000445_92_1_4"/>
<dbReference type="eggNOG" id="COG2206">
    <property type="taxonomic scope" value="Bacteria"/>
</dbReference>
<organism evidence="3 4">
    <name type="scientific">Methylovorus glucosotrophus (strain SIP3-4)</name>
    <dbReference type="NCBI Taxonomy" id="582744"/>
    <lineage>
        <taxon>Bacteria</taxon>
        <taxon>Pseudomonadati</taxon>
        <taxon>Pseudomonadota</taxon>
        <taxon>Betaproteobacteria</taxon>
        <taxon>Nitrosomonadales</taxon>
        <taxon>Methylophilaceae</taxon>
        <taxon>Methylovorus</taxon>
    </lineage>
</organism>